<dbReference type="AlphaFoldDB" id="A0A9Q1EZC7"/>
<evidence type="ECO:0000313" key="2">
    <source>
        <dbReference type="Proteomes" id="UP001152622"/>
    </source>
</evidence>
<organism evidence="1 2">
    <name type="scientific">Synaphobranchus kaupii</name>
    <name type="common">Kaup's arrowtooth eel</name>
    <dbReference type="NCBI Taxonomy" id="118154"/>
    <lineage>
        <taxon>Eukaryota</taxon>
        <taxon>Metazoa</taxon>
        <taxon>Chordata</taxon>
        <taxon>Craniata</taxon>
        <taxon>Vertebrata</taxon>
        <taxon>Euteleostomi</taxon>
        <taxon>Actinopterygii</taxon>
        <taxon>Neopterygii</taxon>
        <taxon>Teleostei</taxon>
        <taxon>Anguilliformes</taxon>
        <taxon>Synaphobranchidae</taxon>
        <taxon>Synaphobranchus</taxon>
    </lineage>
</organism>
<dbReference type="EMBL" id="JAINUF010000010">
    <property type="protein sequence ID" value="KAJ8348084.1"/>
    <property type="molecule type" value="Genomic_DNA"/>
</dbReference>
<keyword evidence="2" id="KW-1185">Reference proteome</keyword>
<sequence length="86" mass="9877">MPWDRVDALMEQRAVFAWRSISAGIGDEAGVAFHAVALIRRRRAWYGDADSLIFRPSEEHNIRQRTHKEEGLSTYGYVRNSADLND</sequence>
<comment type="caution">
    <text evidence="1">The sequence shown here is derived from an EMBL/GenBank/DDBJ whole genome shotgun (WGS) entry which is preliminary data.</text>
</comment>
<reference evidence="1" key="1">
    <citation type="journal article" date="2023" name="Science">
        <title>Genome structures resolve the early diversification of teleost fishes.</title>
        <authorList>
            <person name="Parey E."/>
            <person name="Louis A."/>
            <person name="Montfort J."/>
            <person name="Bouchez O."/>
            <person name="Roques C."/>
            <person name="Iampietro C."/>
            <person name="Lluch J."/>
            <person name="Castinel A."/>
            <person name="Donnadieu C."/>
            <person name="Desvignes T."/>
            <person name="Floi Bucao C."/>
            <person name="Jouanno E."/>
            <person name="Wen M."/>
            <person name="Mejri S."/>
            <person name="Dirks R."/>
            <person name="Jansen H."/>
            <person name="Henkel C."/>
            <person name="Chen W.J."/>
            <person name="Zahm M."/>
            <person name="Cabau C."/>
            <person name="Klopp C."/>
            <person name="Thompson A.W."/>
            <person name="Robinson-Rechavi M."/>
            <person name="Braasch I."/>
            <person name="Lecointre G."/>
            <person name="Bobe J."/>
            <person name="Postlethwait J.H."/>
            <person name="Berthelot C."/>
            <person name="Roest Crollius H."/>
            <person name="Guiguen Y."/>
        </authorList>
    </citation>
    <scope>NUCLEOTIDE SEQUENCE</scope>
    <source>
        <strain evidence="1">WJC10195</strain>
    </source>
</reference>
<protein>
    <submittedName>
        <fullName evidence="1">Uncharacterized protein</fullName>
    </submittedName>
</protein>
<accession>A0A9Q1EZC7</accession>
<dbReference type="Proteomes" id="UP001152622">
    <property type="component" value="Chromosome 10"/>
</dbReference>
<evidence type="ECO:0000313" key="1">
    <source>
        <dbReference type="EMBL" id="KAJ8348084.1"/>
    </source>
</evidence>
<gene>
    <name evidence="1" type="ORF">SKAU_G00266730</name>
</gene>
<name>A0A9Q1EZC7_SYNKA</name>
<proteinExistence type="predicted"/>